<dbReference type="GO" id="GO:0006689">
    <property type="term" value="P:ganglioside catabolic process"/>
    <property type="evidence" value="ECO:0007669"/>
    <property type="project" value="InterPro"/>
</dbReference>
<dbReference type="GO" id="GO:0005319">
    <property type="term" value="F:lipid transporter activity"/>
    <property type="evidence" value="ECO:0007669"/>
    <property type="project" value="TreeGrafter"/>
</dbReference>
<dbReference type="Proteomes" id="UP000735302">
    <property type="component" value="Unassembled WGS sequence"/>
</dbReference>
<dbReference type="InterPro" id="IPR003172">
    <property type="entry name" value="ML_dom"/>
</dbReference>
<reference evidence="4 5" key="1">
    <citation type="journal article" date="2021" name="Elife">
        <title>Chloroplast acquisition without the gene transfer in kleptoplastic sea slugs, Plakobranchus ocellatus.</title>
        <authorList>
            <person name="Maeda T."/>
            <person name="Takahashi S."/>
            <person name="Yoshida T."/>
            <person name="Shimamura S."/>
            <person name="Takaki Y."/>
            <person name="Nagai Y."/>
            <person name="Toyoda A."/>
            <person name="Suzuki Y."/>
            <person name="Arimoto A."/>
            <person name="Ishii H."/>
            <person name="Satoh N."/>
            <person name="Nishiyama T."/>
            <person name="Hasebe M."/>
            <person name="Maruyama T."/>
            <person name="Minagawa J."/>
            <person name="Obokata J."/>
            <person name="Shigenobu S."/>
        </authorList>
    </citation>
    <scope>NUCLEOTIDE SEQUENCE [LARGE SCALE GENOMIC DNA]</scope>
</reference>
<protein>
    <submittedName>
        <fullName evidence="4">Ganglioside gm2 activator</fullName>
    </submittedName>
</protein>
<dbReference type="SUPFAM" id="SSF63707">
    <property type="entry name" value="Ganglioside M2 (gm2) activator"/>
    <property type="match status" value="1"/>
</dbReference>
<evidence type="ECO:0000313" key="4">
    <source>
        <dbReference type="EMBL" id="GFO09267.1"/>
    </source>
</evidence>
<feature type="compositionally biased region" description="Basic residues" evidence="2">
    <location>
        <begin position="326"/>
        <end position="362"/>
    </location>
</feature>
<comment type="caution">
    <text evidence="4">The sequence shown here is derived from an EMBL/GenBank/DDBJ whole genome shotgun (WGS) entry which is preliminary data.</text>
</comment>
<dbReference type="AlphaFoldDB" id="A0AAV4AQQ4"/>
<feature type="compositionally biased region" description="Basic residues" evidence="2">
    <location>
        <begin position="219"/>
        <end position="231"/>
    </location>
</feature>
<evidence type="ECO:0000313" key="5">
    <source>
        <dbReference type="Proteomes" id="UP000735302"/>
    </source>
</evidence>
<dbReference type="InterPro" id="IPR028996">
    <property type="entry name" value="GM2-AP"/>
</dbReference>
<evidence type="ECO:0000259" key="3">
    <source>
        <dbReference type="SMART" id="SM00737"/>
    </source>
</evidence>
<accession>A0AAV4AQQ4</accession>
<sequence length="440" mass="50627">MAYRISCVTRACVVVVLLSTLGYTVTESRRRRGRALLNYADCGSGEDKLIHFHTVEATPIPVVLPGTLYLSMSGNLTSDLPRRVNLYLAVTKYFFGFPFVVPCLSNGVGSCSYENICATLDHYEKHGCPAALQHYGVQCFCPFTAGEFNLVDVPVTIPKVQGFASAILNGDYELQVKLVEEDGPVLGCLRIKFTMKKRSRGWLFKIYRQDKTGQARRSGERKRKRSRRGKRKEGGPSAEVMGQSVESVNRTDLANGGKRYTEVEQRHIDGDQGSINNVGHEKGKEGETRTEFYGNLDEFGNSGIVPRDAPREEVDSNGNDRIYTNLKRKSYLREKRLNKRKNRRKVKKRNRRGHKKRKRKKASSLSMEDNVSKTDIEDLPRTYRVSRGLDGTAASMDKNKEVKRRRKRRRRKRRKEKEMKRRERERLQAEKKRRKNKEQR</sequence>
<keyword evidence="1" id="KW-0732">Signal</keyword>
<dbReference type="GO" id="GO:0009898">
    <property type="term" value="C:cytoplasmic side of plasma membrane"/>
    <property type="evidence" value="ECO:0007669"/>
    <property type="project" value="TreeGrafter"/>
</dbReference>
<dbReference type="GO" id="GO:0008047">
    <property type="term" value="F:enzyme activator activity"/>
    <property type="evidence" value="ECO:0007669"/>
    <property type="project" value="InterPro"/>
</dbReference>
<feature type="region of interest" description="Disordered" evidence="2">
    <location>
        <begin position="213"/>
        <end position="440"/>
    </location>
</feature>
<dbReference type="InterPro" id="IPR036846">
    <property type="entry name" value="GM2-AP_sf"/>
</dbReference>
<dbReference type="PANTHER" id="PTHR17357:SF0">
    <property type="entry name" value="GANGLIOSIDE GM2 ACTIVATOR"/>
    <property type="match status" value="1"/>
</dbReference>
<dbReference type="SMART" id="SM00737">
    <property type="entry name" value="ML"/>
    <property type="match status" value="1"/>
</dbReference>
<organism evidence="4 5">
    <name type="scientific">Plakobranchus ocellatus</name>
    <dbReference type="NCBI Taxonomy" id="259542"/>
    <lineage>
        <taxon>Eukaryota</taxon>
        <taxon>Metazoa</taxon>
        <taxon>Spiralia</taxon>
        <taxon>Lophotrochozoa</taxon>
        <taxon>Mollusca</taxon>
        <taxon>Gastropoda</taxon>
        <taxon>Heterobranchia</taxon>
        <taxon>Euthyneura</taxon>
        <taxon>Panpulmonata</taxon>
        <taxon>Sacoglossa</taxon>
        <taxon>Placobranchoidea</taxon>
        <taxon>Plakobranchidae</taxon>
        <taxon>Plakobranchus</taxon>
    </lineage>
</organism>
<dbReference type="PANTHER" id="PTHR17357">
    <property type="entry name" value="GM2 GANGLIOSIDE ACTIVATOR PROTEIN"/>
    <property type="match status" value="1"/>
</dbReference>
<dbReference type="Gene3D" id="2.70.220.10">
    <property type="entry name" value="Ganglioside GM2 activator"/>
    <property type="match status" value="1"/>
</dbReference>
<keyword evidence="5" id="KW-1185">Reference proteome</keyword>
<proteinExistence type="predicted"/>
<dbReference type="EMBL" id="BLXT01004061">
    <property type="protein sequence ID" value="GFO09267.1"/>
    <property type="molecule type" value="Genomic_DNA"/>
</dbReference>
<feature type="compositionally biased region" description="Basic and acidic residues" evidence="2">
    <location>
        <begin position="370"/>
        <end position="381"/>
    </location>
</feature>
<feature type="compositionally biased region" description="Basic and acidic residues" evidence="2">
    <location>
        <begin position="279"/>
        <end position="290"/>
    </location>
</feature>
<feature type="compositionally biased region" description="Basic residues" evidence="2">
    <location>
        <begin position="401"/>
        <end position="415"/>
    </location>
</feature>
<feature type="compositionally biased region" description="Basic residues" evidence="2">
    <location>
        <begin position="431"/>
        <end position="440"/>
    </location>
</feature>
<feature type="domain" description="MD-2-related lipid-recognition" evidence="3">
    <location>
        <begin position="39"/>
        <end position="193"/>
    </location>
</feature>
<feature type="compositionally biased region" description="Basic and acidic residues" evidence="2">
    <location>
        <begin position="416"/>
        <end position="430"/>
    </location>
</feature>
<evidence type="ECO:0000256" key="2">
    <source>
        <dbReference type="SAM" id="MobiDB-lite"/>
    </source>
</evidence>
<evidence type="ECO:0000256" key="1">
    <source>
        <dbReference type="ARBA" id="ARBA00022729"/>
    </source>
</evidence>
<feature type="compositionally biased region" description="Basic and acidic residues" evidence="2">
    <location>
        <begin position="259"/>
        <end position="270"/>
    </location>
</feature>
<name>A0AAV4AQQ4_9GAST</name>
<gene>
    <name evidence="4" type="ORF">PoB_003577200</name>
</gene>
<dbReference type="Pfam" id="PF02221">
    <property type="entry name" value="E1_DerP2_DerF2"/>
    <property type="match status" value="1"/>
</dbReference>